<protein>
    <submittedName>
        <fullName evidence="2">Uncharacterized protein</fullName>
    </submittedName>
</protein>
<feature type="region of interest" description="Disordered" evidence="1">
    <location>
        <begin position="153"/>
        <end position="183"/>
    </location>
</feature>
<evidence type="ECO:0000313" key="2">
    <source>
        <dbReference type="EMBL" id="KAG2307193.1"/>
    </source>
</evidence>
<feature type="compositionally biased region" description="Polar residues" evidence="1">
    <location>
        <begin position="1"/>
        <end position="12"/>
    </location>
</feature>
<gene>
    <name evidence="2" type="ORF">Bca52824_026941</name>
</gene>
<feature type="region of interest" description="Disordered" evidence="1">
    <location>
        <begin position="197"/>
        <end position="221"/>
    </location>
</feature>
<feature type="compositionally biased region" description="Polar residues" evidence="1">
    <location>
        <begin position="111"/>
        <end position="121"/>
    </location>
</feature>
<dbReference type="EMBL" id="JAAMPC010000006">
    <property type="protein sequence ID" value="KAG2307193.1"/>
    <property type="molecule type" value="Genomic_DNA"/>
</dbReference>
<comment type="caution">
    <text evidence="2">The sequence shown here is derived from an EMBL/GenBank/DDBJ whole genome shotgun (WGS) entry which is preliminary data.</text>
</comment>
<keyword evidence="3" id="KW-1185">Reference proteome</keyword>
<dbReference type="OrthoDB" id="1031037at2759"/>
<dbReference type="AlphaFoldDB" id="A0A8X7SHH3"/>
<feature type="compositionally biased region" description="Low complexity" evidence="1">
    <location>
        <begin position="167"/>
        <end position="177"/>
    </location>
</feature>
<organism evidence="2 3">
    <name type="scientific">Brassica carinata</name>
    <name type="common">Ethiopian mustard</name>
    <name type="synonym">Abyssinian cabbage</name>
    <dbReference type="NCBI Taxonomy" id="52824"/>
    <lineage>
        <taxon>Eukaryota</taxon>
        <taxon>Viridiplantae</taxon>
        <taxon>Streptophyta</taxon>
        <taxon>Embryophyta</taxon>
        <taxon>Tracheophyta</taxon>
        <taxon>Spermatophyta</taxon>
        <taxon>Magnoliopsida</taxon>
        <taxon>eudicotyledons</taxon>
        <taxon>Gunneridae</taxon>
        <taxon>Pentapetalae</taxon>
        <taxon>rosids</taxon>
        <taxon>malvids</taxon>
        <taxon>Brassicales</taxon>
        <taxon>Brassicaceae</taxon>
        <taxon>Brassiceae</taxon>
        <taxon>Brassica</taxon>
    </lineage>
</organism>
<reference evidence="2 3" key="1">
    <citation type="submission" date="2020-02" db="EMBL/GenBank/DDBJ databases">
        <authorList>
            <person name="Ma Q."/>
            <person name="Huang Y."/>
            <person name="Song X."/>
            <person name="Pei D."/>
        </authorList>
    </citation>
    <scope>NUCLEOTIDE SEQUENCE [LARGE SCALE GENOMIC DNA]</scope>
    <source>
        <strain evidence="2">Sxm20200214</strain>
        <tissue evidence="2">Leaf</tissue>
    </source>
</reference>
<dbReference type="Proteomes" id="UP000886595">
    <property type="component" value="Unassembled WGS sequence"/>
</dbReference>
<proteinExistence type="predicted"/>
<feature type="compositionally biased region" description="Basic and acidic residues" evidence="1">
    <location>
        <begin position="124"/>
        <end position="136"/>
    </location>
</feature>
<evidence type="ECO:0000313" key="3">
    <source>
        <dbReference type="Proteomes" id="UP000886595"/>
    </source>
</evidence>
<feature type="compositionally biased region" description="Pro residues" evidence="1">
    <location>
        <begin position="17"/>
        <end position="26"/>
    </location>
</feature>
<sequence>MTTEGTNPSTSGEEPELTPPPPPPVPFLASEFMSSVMARLSHQEEVQKTTNDQLAAIVAAFNAPASNSQPLRRYLFSTNPPTTTDGVVTNEVEQIGTLAADVPPVAKHNPAKQSTPKNTANAHVEPRQHAATDKNNRKNGLLYVVDENGKKWNTFHRETDSPSESHQATSATAAAQSDLEEAPESLDLRTLLKRKTTPNIIESPGPSDLRSELNAKRSKHTSQNDALVTDLREQLNARYIDISVEAANFVIAVSEATPQSAIDGDTEMTDQPPHDWRAEFIQYLTHGTVPADKWAARRLKRPSAHYVIMEDELHRVTAIKVLLKCIFGEQARLVMAEPHEGAGGNHSGGWAFALKNPKLRILLANDEY</sequence>
<feature type="region of interest" description="Disordered" evidence="1">
    <location>
        <begin position="105"/>
        <end position="139"/>
    </location>
</feature>
<accession>A0A8X7SHH3</accession>
<feature type="region of interest" description="Disordered" evidence="1">
    <location>
        <begin position="1"/>
        <end position="28"/>
    </location>
</feature>
<evidence type="ECO:0000256" key="1">
    <source>
        <dbReference type="SAM" id="MobiDB-lite"/>
    </source>
</evidence>
<name>A0A8X7SHH3_BRACI</name>